<evidence type="ECO:0000256" key="4">
    <source>
        <dbReference type="SAM" id="Phobius"/>
    </source>
</evidence>
<evidence type="ECO:0000256" key="1">
    <source>
        <dbReference type="ARBA" id="ARBA00001946"/>
    </source>
</evidence>
<feature type="domain" description="GGDEF" evidence="5">
    <location>
        <begin position="243"/>
        <end position="378"/>
    </location>
</feature>
<name>A0A2P1PX41_9GAMM</name>
<comment type="cofactor">
    <cofactor evidence="1">
        <name>Mg(2+)</name>
        <dbReference type="ChEBI" id="CHEBI:18420"/>
    </cofactor>
</comment>
<keyword evidence="4" id="KW-0472">Membrane</keyword>
<dbReference type="GO" id="GO:0043709">
    <property type="term" value="P:cell adhesion involved in single-species biofilm formation"/>
    <property type="evidence" value="ECO:0007669"/>
    <property type="project" value="TreeGrafter"/>
</dbReference>
<dbReference type="KEGG" id="xba:C7S18_20600"/>
<dbReference type="InterPro" id="IPR043128">
    <property type="entry name" value="Rev_trsase/Diguanyl_cyclase"/>
</dbReference>
<dbReference type="EC" id="2.7.7.65" evidence="2"/>
<keyword evidence="4" id="KW-1133">Transmembrane helix</keyword>
<organism evidence="6 7">
    <name type="scientific">Ahniella affigens</name>
    <dbReference type="NCBI Taxonomy" id="2021234"/>
    <lineage>
        <taxon>Bacteria</taxon>
        <taxon>Pseudomonadati</taxon>
        <taxon>Pseudomonadota</taxon>
        <taxon>Gammaproteobacteria</taxon>
        <taxon>Lysobacterales</taxon>
        <taxon>Rhodanobacteraceae</taxon>
        <taxon>Ahniella</taxon>
    </lineage>
</organism>
<evidence type="ECO:0000256" key="2">
    <source>
        <dbReference type="ARBA" id="ARBA00012528"/>
    </source>
</evidence>
<keyword evidence="4" id="KW-0812">Transmembrane</keyword>
<feature type="transmembrane region" description="Helical" evidence="4">
    <location>
        <begin position="143"/>
        <end position="163"/>
    </location>
</feature>
<accession>A0A2P1PX41</accession>
<dbReference type="GO" id="GO:0005886">
    <property type="term" value="C:plasma membrane"/>
    <property type="evidence" value="ECO:0007669"/>
    <property type="project" value="TreeGrafter"/>
</dbReference>
<dbReference type="Pfam" id="PF00990">
    <property type="entry name" value="GGDEF"/>
    <property type="match status" value="1"/>
</dbReference>
<dbReference type="SMART" id="SM00267">
    <property type="entry name" value="GGDEF"/>
    <property type="match status" value="1"/>
</dbReference>
<dbReference type="AlphaFoldDB" id="A0A2P1PX41"/>
<dbReference type="PANTHER" id="PTHR45138:SF9">
    <property type="entry name" value="DIGUANYLATE CYCLASE DGCM-RELATED"/>
    <property type="match status" value="1"/>
</dbReference>
<sequence>MIGAMERDIEHRGINLRRLAHEVDETRRRMVVGGVFYVLGWLLVCLFTPAISVYPWASLTIAVIFVSLAVARLALRPPVSQDPRVLTHWLDLQWLIIQVSAAVWGAVVLWTLISPVLANARMALLVGAAGFATAIAHTYSMRFWPSLLAVVLIYAPATALMWMPGHDRAVAFSLTVYLAYVITSLIRSHRDFHDRLDFQETLRQQRDAFERMSRTDDLTLLANRRVFVAELERVRAEATNHTRPVSLLVIDLDHFKQINDQHGHAIGDTCLSGFAEQLRLVFAGQGELPARLGGEEFAVLLPGHTEPEAATRAEAFRIGLAAVAVVPEQPTLRIHVSIGVAEFDAKRHLSSDTFLIDADRALYRAKNEGRNRVCQASGNRL</sequence>
<feature type="transmembrane region" description="Helical" evidence="4">
    <location>
        <begin position="169"/>
        <end position="186"/>
    </location>
</feature>
<evidence type="ECO:0000259" key="5">
    <source>
        <dbReference type="PROSITE" id="PS50887"/>
    </source>
</evidence>
<dbReference type="Proteomes" id="UP000241074">
    <property type="component" value="Chromosome"/>
</dbReference>
<reference evidence="6 7" key="1">
    <citation type="submission" date="2018-03" db="EMBL/GenBank/DDBJ databases">
        <title>Ahniella affigens gen. nov., sp. nov., a gammaproteobacterium isolated from sandy soil near a stream.</title>
        <authorList>
            <person name="Ko Y."/>
            <person name="Kim J.-H."/>
        </authorList>
    </citation>
    <scope>NUCLEOTIDE SEQUENCE [LARGE SCALE GENOMIC DNA]</scope>
    <source>
        <strain evidence="6 7">D13</strain>
    </source>
</reference>
<comment type="catalytic activity">
    <reaction evidence="3">
        <text>2 GTP = 3',3'-c-di-GMP + 2 diphosphate</text>
        <dbReference type="Rhea" id="RHEA:24898"/>
        <dbReference type="ChEBI" id="CHEBI:33019"/>
        <dbReference type="ChEBI" id="CHEBI:37565"/>
        <dbReference type="ChEBI" id="CHEBI:58805"/>
        <dbReference type="EC" id="2.7.7.65"/>
    </reaction>
</comment>
<dbReference type="PROSITE" id="PS50887">
    <property type="entry name" value="GGDEF"/>
    <property type="match status" value="1"/>
</dbReference>
<dbReference type="NCBIfam" id="TIGR00254">
    <property type="entry name" value="GGDEF"/>
    <property type="match status" value="1"/>
</dbReference>
<keyword evidence="7" id="KW-1185">Reference proteome</keyword>
<dbReference type="PANTHER" id="PTHR45138">
    <property type="entry name" value="REGULATORY COMPONENTS OF SENSORY TRANSDUCTION SYSTEM"/>
    <property type="match status" value="1"/>
</dbReference>
<feature type="transmembrane region" description="Helical" evidence="4">
    <location>
        <begin position="95"/>
        <end position="113"/>
    </location>
</feature>
<dbReference type="FunFam" id="3.30.70.270:FF:000001">
    <property type="entry name" value="Diguanylate cyclase domain protein"/>
    <property type="match status" value="1"/>
</dbReference>
<evidence type="ECO:0000313" key="6">
    <source>
        <dbReference type="EMBL" id="AVP99421.1"/>
    </source>
</evidence>
<dbReference type="GO" id="GO:1902201">
    <property type="term" value="P:negative regulation of bacterial-type flagellum-dependent cell motility"/>
    <property type="evidence" value="ECO:0007669"/>
    <property type="project" value="TreeGrafter"/>
</dbReference>
<dbReference type="InterPro" id="IPR000160">
    <property type="entry name" value="GGDEF_dom"/>
</dbReference>
<feature type="transmembrane region" description="Helical" evidence="4">
    <location>
        <begin position="30"/>
        <end position="50"/>
    </location>
</feature>
<protein>
    <recommendedName>
        <fullName evidence="2">diguanylate cyclase</fullName>
        <ecNumber evidence="2">2.7.7.65</ecNumber>
    </recommendedName>
</protein>
<evidence type="ECO:0000313" key="7">
    <source>
        <dbReference type="Proteomes" id="UP000241074"/>
    </source>
</evidence>
<dbReference type="Gene3D" id="3.30.70.270">
    <property type="match status" value="1"/>
</dbReference>
<feature type="transmembrane region" description="Helical" evidence="4">
    <location>
        <begin position="119"/>
        <end position="136"/>
    </location>
</feature>
<gene>
    <name evidence="6" type="ORF">C7S18_20600</name>
</gene>
<dbReference type="SUPFAM" id="SSF55073">
    <property type="entry name" value="Nucleotide cyclase"/>
    <property type="match status" value="1"/>
</dbReference>
<dbReference type="InterPro" id="IPR029787">
    <property type="entry name" value="Nucleotide_cyclase"/>
</dbReference>
<reference evidence="6 7" key="2">
    <citation type="submission" date="2018-03" db="EMBL/GenBank/DDBJ databases">
        <authorList>
            <person name="Keele B.F."/>
        </authorList>
    </citation>
    <scope>NUCLEOTIDE SEQUENCE [LARGE SCALE GENOMIC DNA]</scope>
    <source>
        <strain evidence="6 7">D13</strain>
    </source>
</reference>
<feature type="transmembrane region" description="Helical" evidence="4">
    <location>
        <begin position="56"/>
        <end position="75"/>
    </location>
</feature>
<dbReference type="InterPro" id="IPR050469">
    <property type="entry name" value="Diguanylate_Cyclase"/>
</dbReference>
<dbReference type="CDD" id="cd01949">
    <property type="entry name" value="GGDEF"/>
    <property type="match status" value="1"/>
</dbReference>
<dbReference type="GO" id="GO:0052621">
    <property type="term" value="F:diguanylate cyclase activity"/>
    <property type="evidence" value="ECO:0007669"/>
    <property type="project" value="UniProtKB-EC"/>
</dbReference>
<proteinExistence type="predicted"/>
<dbReference type="EMBL" id="CP027860">
    <property type="protein sequence ID" value="AVP99421.1"/>
    <property type="molecule type" value="Genomic_DNA"/>
</dbReference>
<evidence type="ECO:0000256" key="3">
    <source>
        <dbReference type="ARBA" id="ARBA00034247"/>
    </source>
</evidence>